<proteinExistence type="predicted"/>
<accession>A0AAE7WMZ1</accession>
<protein>
    <submittedName>
        <fullName evidence="1">Uncharacterized protein</fullName>
    </submittedName>
</protein>
<dbReference type="EMBL" id="MZ326861">
    <property type="protein sequence ID" value="QYW02204.1"/>
    <property type="molecule type" value="Genomic_DNA"/>
</dbReference>
<keyword evidence="2" id="KW-1185">Reference proteome</keyword>
<name>A0AAE7WMZ1_9CAUD</name>
<organism evidence="1 2">
    <name type="scientific">Stenotrophomonas phage Philippe</name>
    <dbReference type="NCBI Taxonomy" id="2859655"/>
    <lineage>
        <taxon>Viruses</taxon>
        <taxon>Duplodnaviria</taxon>
        <taxon>Heunggongvirae</taxon>
        <taxon>Uroviricota</taxon>
        <taxon>Caudoviricetes</taxon>
        <taxon>Schitoviridae</taxon>
        <taxon>Philippevirus</taxon>
        <taxon>Philippevirus philippe</taxon>
    </lineage>
</organism>
<reference evidence="1" key="1">
    <citation type="submission" date="2021-06" db="EMBL/GenBank/DDBJ databases">
        <title>Complete genome sequence of Stenotrophomonas maltophilia phage Philippe.</title>
        <authorList>
            <person name="Vallavanatt I."/>
            <person name="Bartz M."/>
            <person name="Clark J."/>
            <person name="Burrowes B."/>
            <person name="Liu M."/>
            <person name="Gill J."/>
        </authorList>
    </citation>
    <scope>NUCLEOTIDE SEQUENCE</scope>
</reference>
<evidence type="ECO:0000313" key="2">
    <source>
        <dbReference type="Proteomes" id="UP000827261"/>
    </source>
</evidence>
<sequence>MFDDVECKQQKPFDLRRERRGYRKYCKLYHISHKEIRSFRTFRKYCAYITDGVEGCDYMHDFTGTSIN</sequence>
<evidence type="ECO:0000313" key="1">
    <source>
        <dbReference type="EMBL" id="QYW02204.1"/>
    </source>
</evidence>
<dbReference type="Proteomes" id="UP000827261">
    <property type="component" value="Segment"/>
</dbReference>
<gene>
    <name evidence="1" type="ORF">CPT_Philippe_005</name>
</gene>